<feature type="binding site" evidence="17">
    <location>
        <position position="441"/>
    </location>
    <ligand>
        <name>(6S)-NADPHX</name>
        <dbReference type="ChEBI" id="CHEBI:64076"/>
    </ligand>
</feature>
<feature type="binding site" evidence="18">
    <location>
        <position position="59"/>
    </location>
    <ligand>
        <name>K(+)</name>
        <dbReference type="ChEBI" id="CHEBI:29103"/>
    </ligand>
</feature>
<evidence type="ECO:0000259" key="21">
    <source>
        <dbReference type="PROSITE" id="PS51385"/>
    </source>
</evidence>
<keyword evidence="12 17" id="KW-0456">Lyase</keyword>
<dbReference type="EC" id="4.2.1.136" evidence="19"/>
<name>A0A3E1Q812_9FLAO</name>
<comment type="similarity">
    <text evidence="3 19">In the N-terminal section; belongs to the NnrE/AIBP family.</text>
</comment>
<dbReference type="EC" id="5.1.99.6" evidence="19"/>
<keyword evidence="13" id="KW-0511">Multifunctional enzyme</keyword>
<dbReference type="PANTHER" id="PTHR12592">
    <property type="entry name" value="ATP-DEPENDENT (S)-NAD(P)H-HYDRATE DEHYDRATASE FAMILY MEMBER"/>
    <property type="match status" value="1"/>
</dbReference>
<keyword evidence="8 17" id="KW-0521">NADP</keyword>
<evidence type="ECO:0000256" key="6">
    <source>
        <dbReference type="ARBA" id="ARBA00022741"/>
    </source>
</evidence>
<evidence type="ECO:0000256" key="2">
    <source>
        <dbReference type="ARBA" id="ARBA00000909"/>
    </source>
</evidence>
<evidence type="ECO:0000256" key="9">
    <source>
        <dbReference type="ARBA" id="ARBA00022958"/>
    </source>
</evidence>
<dbReference type="InterPro" id="IPR029056">
    <property type="entry name" value="Ribokinase-like"/>
</dbReference>
<dbReference type="CDD" id="cd01171">
    <property type="entry name" value="YXKO-related"/>
    <property type="match status" value="1"/>
</dbReference>
<evidence type="ECO:0000256" key="15">
    <source>
        <dbReference type="ARBA" id="ARBA00048238"/>
    </source>
</evidence>
<organism evidence="22 23">
    <name type="scientific">Marixanthomonas ophiurae</name>
    <dbReference type="NCBI Taxonomy" id="387659"/>
    <lineage>
        <taxon>Bacteria</taxon>
        <taxon>Pseudomonadati</taxon>
        <taxon>Bacteroidota</taxon>
        <taxon>Flavobacteriia</taxon>
        <taxon>Flavobacteriales</taxon>
        <taxon>Flavobacteriaceae</taxon>
        <taxon>Marixanthomonas</taxon>
    </lineage>
</organism>
<dbReference type="GO" id="GO:0046872">
    <property type="term" value="F:metal ion binding"/>
    <property type="evidence" value="ECO:0007669"/>
    <property type="project" value="UniProtKB-UniRule"/>
</dbReference>
<evidence type="ECO:0000256" key="4">
    <source>
        <dbReference type="ARBA" id="ARBA00009524"/>
    </source>
</evidence>
<evidence type="ECO:0000256" key="19">
    <source>
        <dbReference type="PIRNR" id="PIRNR017184"/>
    </source>
</evidence>
<comment type="caution">
    <text evidence="18">Lacks conserved residue(s) required for the propagation of feature annotation.</text>
</comment>
<dbReference type="Pfam" id="PF03853">
    <property type="entry name" value="YjeF_N"/>
    <property type="match status" value="1"/>
</dbReference>
<feature type="binding site" evidence="18">
    <location>
        <position position="127"/>
    </location>
    <ligand>
        <name>K(+)</name>
        <dbReference type="ChEBI" id="CHEBI:29103"/>
    </ligand>
</feature>
<evidence type="ECO:0000313" key="23">
    <source>
        <dbReference type="Proteomes" id="UP000261082"/>
    </source>
</evidence>
<dbReference type="PIRSF" id="PIRSF017184">
    <property type="entry name" value="Nnr"/>
    <property type="match status" value="1"/>
</dbReference>
<dbReference type="SUPFAM" id="SSF53613">
    <property type="entry name" value="Ribokinase-like"/>
    <property type="match status" value="1"/>
</dbReference>
<dbReference type="NCBIfam" id="TIGR00197">
    <property type="entry name" value="yjeF_nterm"/>
    <property type="match status" value="1"/>
</dbReference>
<dbReference type="InterPro" id="IPR030677">
    <property type="entry name" value="Nnr"/>
</dbReference>
<dbReference type="Gene3D" id="3.40.1190.20">
    <property type="match status" value="1"/>
</dbReference>
<sequence>MKIFSAKQLSEADKVTTEKHDISSLDLMEHAGTQVFNWLHQRLQGATVPIHIFCGIGNNGGDGLVVGRLLIEKGYNVHIYIANFTDKRSKCFLINYDRIKDTTKDWPLLMTSEKDFPELNDQDIIIDALFGIGLNRPPEGWLKPLIQHINASKAFTLAIDIPSGLYANQALEDAESVIKANHTLTFQAPKLSFFLPETGKFAPFFDIIDIGLDAEHLHKTEPLAQLIGKQQAQQFYKPRQAFDHKGTYGHSLIVAGSYGKIGAAILSAKAAFRIGAGMVTVFIPECGYNIVQTALPEAMTITDKEDDLITDITYNFEPSSIGVGMGIGTKPETVSALEQLFKTAKAPMVIDADALNCISENKNLLKTLPKNAVLTPHPGELKRLIGEWTDDYDKLKKAKTFSKKYEVVLLIKGAHTNVVFNDNLYINTTGNPGMATAGSGDALSGIITGLLSQGYDPLLAAVFGVYLHGTAGSIASQTQGYEAVMASTIIDTLGSAYMSLFEQPEKDTSEKEKKSK</sequence>
<dbReference type="AlphaFoldDB" id="A0A3E1Q812"/>
<comment type="similarity">
    <text evidence="4 19">In the C-terminal section; belongs to the NnrD/CARKD family.</text>
</comment>
<evidence type="ECO:0000256" key="10">
    <source>
        <dbReference type="ARBA" id="ARBA00023027"/>
    </source>
</evidence>
<evidence type="ECO:0000313" key="22">
    <source>
        <dbReference type="EMBL" id="RFN58250.1"/>
    </source>
</evidence>
<evidence type="ECO:0000256" key="8">
    <source>
        <dbReference type="ARBA" id="ARBA00022857"/>
    </source>
</evidence>
<keyword evidence="23" id="KW-1185">Reference proteome</keyword>
<evidence type="ECO:0000256" key="17">
    <source>
        <dbReference type="HAMAP-Rule" id="MF_01965"/>
    </source>
</evidence>
<dbReference type="InterPro" id="IPR036652">
    <property type="entry name" value="YjeF_N_dom_sf"/>
</dbReference>
<proteinExistence type="inferred from homology"/>
<evidence type="ECO:0000256" key="18">
    <source>
        <dbReference type="HAMAP-Rule" id="MF_01966"/>
    </source>
</evidence>
<keyword evidence="6 17" id="KW-0547">Nucleotide-binding</keyword>
<dbReference type="Pfam" id="PF01256">
    <property type="entry name" value="Carb_kinase"/>
    <property type="match status" value="1"/>
</dbReference>
<keyword evidence="7 17" id="KW-0067">ATP-binding</keyword>
<keyword evidence="9 18" id="KW-0630">Potassium</keyword>
<feature type="binding site" evidence="17">
    <location>
        <position position="440"/>
    </location>
    <ligand>
        <name>AMP</name>
        <dbReference type="ChEBI" id="CHEBI:456215"/>
    </ligand>
</feature>
<dbReference type="HAMAP" id="MF_01965">
    <property type="entry name" value="NADHX_dehydratase"/>
    <property type="match status" value="1"/>
</dbReference>
<comment type="catalytic activity">
    <reaction evidence="16 17 19">
        <text>(6S)-NADPHX + ADP = AMP + phosphate + NADPH + H(+)</text>
        <dbReference type="Rhea" id="RHEA:32235"/>
        <dbReference type="ChEBI" id="CHEBI:15378"/>
        <dbReference type="ChEBI" id="CHEBI:43474"/>
        <dbReference type="ChEBI" id="CHEBI:57783"/>
        <dbReference type="ChEBI" id="CHEBI:64076"/>
        <dbReference type="ChEBI" id="CHEBI:456215"/>
        <dbReference type="ChEBI" id="CHEBI:456216"/>
        <dbReference type="EC" id="4.2.1.136"/>
    </reaction>
</comment>
<protein>
    <recommendedName>
        <fullName evidence="19">Bifunctional NAD(P)H-hydrate repair enzyme</fullName>
    </recommendedName>
    <alternativeName>
        <fullName evidence="19">Nicotinamide nucleotide repair protein</fullName>
    </alternativeName>
    <domain>
        <recommendedName>
            <fullName evidence="19">ADP-dependent (S)-NAD(P)H-hydrate dehydratase</fullName>
            <ecNumber evidence="19">4.2.1.136</ecNumber>
        </recommendedName>
        <alternativeName>
            <fullName evidence="19">ADP-dependent NAD(P)HX dehydratase</fullName>
        </alternativeName>
    </domain>
    <domain>
        <recommendedName>
            <fullName evidence="19">NAD(P)H-hydrate epimerase</fullName>
            <ecNumber evidence="19">5.1.99.6</ecNumber>
        </recommendedName>
    </domain>
</protein>
<evidence type="ECO:0000256" key="1">
    <source>
        <dbReference type="ARBA" id="ARBA00000013"/>
    </source>
</evidence>
<dbReference type="NCBIfam" id="TIGR00196">
    <property type="entry name" value="yjeF_cterm"/>
    <property type="match status" value="1"/>
</dbReference>
<dbReference type="Proteomes" id="UP000261082">
    <property type="component" value="Unassembled WGS sequence"/>
</dbReference>
<feature type="binding site" evidence="18">
    <location>
        <begin position="58"/>
        <end position="62"/>
    </location>
    <ligand>
        <name>(6S)-NADPHX</name>
        <dbReference type="ChEBI" id="CHEBI:64076"/>
    </ligand>
</feature>
<dbReference type="GO" id="GO:0046496">
    <property type="term" value="P:nicotinamide nucleotide metabolic process"/>
    <property type="evidence" value="ECO:0007669"/>
    <property type="project" value="UniProtKB-UniRule"/>
</dbReference>
<feature type="binding site" evidence="18">
    <location>
        <position position="160"/>
    </location>
    <ligand>
        <name>(6S)-NADPHX</name>
        <dbReference type="ChEBI" id="CHEBI:64076"/>
    </ligand>
</feature>
<evidence type="ECO:0000256" key="11">
    <source>
        <dbReference type="ARBA" id="ARBA00023235"/>
    </source>
</evidence>
<dbReference type="GO" id="GO:0052855">
    <property type="term" value="F:ADP-dependent NAD(P)H-hydrate dehydratase activity"/>
    <property type="evidence" value="ECO:0007669"/>
    <property type="project" value="UniProtKB-UniRule"/>
</dbReference>
<reference evidence="22 23" key="1">
    <citation type="journal article" date="2007" name="Int. J. Syst. Evol. Microbiol.">
        <title>Marixanthomonas ophiurae gen. nov., sp. nov., a marine bacterium of the family Flavobacteriaceae isolated from a deep-sea brittle star.</title>
        <authorList>
            <person name="Romanenko L.A."/>
            <person name="Uchino M."/>
            <person name="Frolova G.M."/>
            <person name="Mikhailov V.V."/>
        </authorList>
    </citation>
    <scope>NUCLEOTIDE SEQUENCE [LARGE SCALE GENOMIC DNA]</scope>
    <source>
        <strain evidence="22 23">KMM 3046</strain>
    </source>
</reference>
<feature type="binding site" evidence="17">
    <location>
        <position position="377"/>
    </location>
    <ligand>
        <name>(6S)-NADPHX</name>
        <dbReference type="ChEBI" id="CHEBI:64076"/>
    </ligand>
</feature>
<keyword evidence="11 18" id="KW-0413">Isomerase</keyword>
<gene>
    <name evidence="17" type="primary">nnrD</name>
    <name evidence="18" type="synonym">nnrE</name>
    <name evidence="22" type="ORF">DZ858_13570</name>
</gene>
<comment type="catalytic activity">
    <reaction evidence="2 18 19">
        <text>(6R)-NADPHX = (6S)-NADPHX</text>
        <dbReference type="Rhea" id="RHEA:32227"/>
        <dbReference type="ChEBI" id="CHEBI:64076"/>
        <dbReference type="ChEBI" id="CHEBI:64077"/>
        <dbReference type="EC" id="5.1.99.6"/>
    </reaction>
</comment>
<accession>A0A3E1Q812</accession>
<comment type="catalytic activity">
    <reaction evidence="1 18 19">
        <text>(6R)-NADHX = (6S)-NADHX</text>
        <dbReference type="Rhea" id="RHEA:32215"/>
        <dbReference type="ChEBI" id="CHEBI:64074"/>
        <dbReference type="ChEBI" id="CHEBI:64075"/>
        <dbReference type="EC" id="5.1.99.6"/>
    </reaction>
</comment>
<dbReference type="RefSeq" id="WP_117160198.1">
    <property type="nucleotide sequence ID" value="NZ_QVID01000002.1"/>
</dbReference>
<evidence type="ECO:0000256" key="5">
    <source>
        <dbReference type="ARBA" id="ARBA00022723"/>
    </source>
</evidence>
<dbReference type="InterPro" id="IPR004443">
    <property type="entry name" value="YjeF_N_dom"/>
</dbReference>
<evidence type="ECO:0000256" key="13">
    <source>
        <dbReference type="ARBA" id="ARBA00023268"/>
    </source>
</evidence>
<comment type="cofactor">
    <cofactor evidence="17">
        <name>Mg(2+)</name>
        <dbReference type="ChEBI" id="CHEBI:18420"/>
    </cofactor>
</comment>
<feature type="domain" description="YjeF N-terminal" evidence="21">
    <location>
        <begin position="9"/>
        <end position="218"/>
    </location>
</feature>
<dbReference type="InterPro" id="IPR000631">
    <property type="entry name" value="CARKD"/>
</dbReference>
<comment type="function">
    <text evidence="17">Catalyzes the dehydration of the S-form of NAD(P)HX at the expense of ADP, which is converted to AMP. Together with NAD(P)HX epimerase, which catalyzes the epimerization of the S- and R-forms, the enzyme allows the repair of both epimers of NAD(P)HX, a damaged form of NAD(P)H that is a result of enzymatic or heat-dependent hydration.</text>
</comment>
<dbReference type="GO" id="GO:0052856">
    <property type="term" value="F:NAD(P)HX epimerase activity"/>
    <property type="evidence" value="ECO:0007669"/>
    <property type="project" value="UniProtKB-UniRule"/>
</dbReference>
<feature type="binding site" evidence="17">
    <location>
        <position position="263"/>
    </location>
    <ligand>
        <name>(6S)-NADPHX</name>
        <dbReference type="ChEBI" id="CHEBI:64076"/>
    </ligand>
</feature>
<feature type="binding site" evidence="17">
    <location>
        <position position="326"/>
    </location>
    <ligand>
        <name>(6S)-NADPHX</name>
        <dbReference type="ChEBI" id="CHEBI:64076"/>
    </ligand>
</feature>
<dbReference type="Gene3D" id="3.40.50.10260">
    <property type="entry name" value="YjeF N-terminal domain"/>
    <property type="match status" value="1"/>
</dbReference>
<feature type="binding site" evidence="17">
    <location>
        <begin position="412"/>
        <end position="416"/>
    </location>
    <ligand>
        <name>AMP</name>
        <dbReference type="ChEBI" id="CHEBI:456215"/>
    </ligand>
</feature>
<dbReference type="PROSITE" id="PS51383">
    <property type="entry name" value="YJEF_C_3"/>
    <property type="match status" value="1"/>
</dbReference>
<keyword evidence="5 18" id="KW-0479">Metal-binding</keyword>
<evidence type="ECO:0000256" key="12">
    <source>
        <dbReference type="ARBA" id="ARBA00023239"/>
    </source>
</evidence>
<comment type="function">
    <text evidence="14 19">Bifunctional enzyme that catalyzes the epimerization of the S- and R-forms of NAD(P)HX and the dehydration of the S-form of NAD(P)HX at the expense of ADP, which is converted to AMP. This allows the repair of both epimers of NAD(P)HX, a damaged form of NAD(P)H that is a result of enzymatic or heat-dependent hydration.</text>
</comment>
<dbReference type="PANTHER" id="PTHR12592:SF0">
    <property type="entry name" value="ATP-DEPENDENT (S)-NAD(P)H-HYDRATE DEHYDRATASE"/>
    <property type="match status" value="1"/>
</dbReference>
<evidence type="ECO:0000256" key="3">
    <source>
        <dbReference type="ARBA" id="ARBA00006001"/>
    </source>
</evidence>
<evidence type="ECO:0000256" key="14">
    <source>
        <dbReference type="ARBA" id="ARBA00025153"/>
    </source>
</evidence>
<comment type="similarity">
    <text evidence="18">Belongs to the NnrE/AIBP family.</text>
</comment>
<feature type="domain" description="YjeF C-terminal" evidence="20">
    <location>
        <begin position="228"/>
        <end position="500"/>
    </location>
</feature>
<comment type="function">
    <text evidence="18">Catalyzes the epimerization of the S- and R-forms of NAD(P)HX, a damaged form of NAD(P)H that is a result of enzymatic or heat-dependent hydration. This is a prerequisite for the S-specific NAD(P)H-hydrate dehydratase to allow the repair of both epimers of NAD(P)HX.</text>
</comment>
<dbReference type="OrthoDB" id="9806925at2"/>
<dbReference type="PROSITE" id="PS51385">
    <property type="entry name" value="YJEF_N"/>
    <property type="match status" value="1"/>
</dbReference>
<evidence type="ECO:0000256" key="7">
    <source>
        <dbReference type="ARBA" id="ARBA00022840"/>
    </source>
</evidence>
<dbReference type="GO" id="GO:0005524">
    <property type="term" value="F:ATP binding"/>
    <property type="evidence" value="ECO:0007669"/>
    <property type="project" value="UniProtKB-UniRule"/>
</dbReference>
<comment type="cofactor">
    <cofactor evidence="18 19">
        <name>K(+)</name>
        <dbReference type="ChEBI" id="CHEBI:29103"/>
    </cofactor>
    <text evidence="18 19">Binds 1 potassium ion per subunit.</text>
</comment>
<comment type="catalytic activity">
    <reaction evidence="15 17 19">
        <text>(6S)-NADHX + ADP = AMP + phosphate + NADH + H(+)</text>
        <dbReference type="Rhea" id="RHEA:32223"/>
        <dbReference type="ChEBI" id="CHEBI:15378"/>
        <dbReference type="ChEBI" id="CHEBI:43474"/>
        <dbReference type="ChEBI" id="CHEBI:57945"/>
        <dbReference type="ChEBI" id="CHEBI:64074"/>
        <dbReference type="ChEBI" id="CHEBI:456215"/>
        <dbReference type="ChEBI" id="CHEBI:456216"/>
        <dbReference type="EC" id="4.2.1.136"/>
    </reaction>
</comment>
<comment type="caution">
    <text evidence="22">The sequence shown here is derived from an EMBL/GenBank/DDBJ whole genome shotgun (WGS) entry which is preliminary data.</text>
</comment>
<keyword evidence="10 17" id="KW-0520">NAD</keyword>
<feature type="binding site" evidence="18">
    <location>
        <position position="163"/>
    </location>
    <ligand>
        <name>K(+)</name>
        <dbReference type="ChEBI" id="CHEBI:29103"/>
    </ligand>
</feature>
<evidence type="ECO:0000259" key="20">
    <source>
        <dbReference type="PROSITE" id="PS51383"/>
    </source>
</evidence>
<feature type="binding site" evidence="18">
    <location>
        <begin position="131"/>
        <end position="137"/>
    </location>
    <ligand>
        <name>(6S)-NADPHX</name>
        <dbReference type="ChEBI" id="CHEBI:64076"/>
    </ligand>
</feature>
<comment type="subunit">
    <text evidence="17">Homotetramer.</text>
</comment>
<evidence type="ECO:0000256" key="16">
    <source>
        <dbReference type="ARBA" id="ARBA00049209"/>
    </source>
</evidence>
<dbReference type="HAMAP" id="MF_01966">
    <property type="entry name" value="NADHX_epimerase"/>
    <property type="match status" value="1"/>
</dbReference>
<dbReference type="SUPFAM" id="SSF64153">
    <property type="entry name" value="YjeF N-terminal domain-like"/>
    <property type="match status" value="1"/>
</dbReference>
<comment type="similarity">
    <text evidence="17">Belongs to the NnrD/CARKD family.</text>
</comment>
<dbReference type="EMBL" id="QVID01000002">
    <property type="protein sequence ID" value="RFN58250.1"/>
    <property type="molecule type" value="Genomic_DNA"/>
</dbReference>
<dbReference type="GO" id="GO:0110051">
    <property type="term" value="P:metabolite repair"/>
    <property type="evidence" value="ECO:0007669"/>
    <property type="project" value="TreeGrafter"/>
</dbReference>